<keyword evidence="1" id="KW-0732">Signal</keyword>
<accession>A0A0R0D7V6</accession>
<dbReference type="EMBL" id="LDJM01000011">
    <property type="protein sequence ID" value="KRG78381.1"/>
    <property type="molecule type" value="Genomic_DNA"/>
</dbReference>
<dbReference type="AlphaFoldDB" id="A0A0R0D7V6"/>
<evidence type="ECO:0000313" key="3">
    <source>
        <dbReference type="Proteomes" id="UP000050956"/>
    </source>
</evidence>
<name>A0A0R0D7V6_9GAMM</name>
<proteinExistence type="predicted"/>
<reference evidence="2 3" key="1">
    <citation type="submission" date="2015-05" db="EMBL/GenBank/DDBJ databases">
        <title>Genome sequencing and analysis of members of genus Stenotrophomonas.</title>
        <authorList>
            <person name="Patil P.P."/>
            <person name="Midha S."/>
            <person name="Patil P.B."/>
        </authorList>
    </citation>
    <scope>NUCLEOTIDE SEQUENCE [LARGE SCALE GENOMIC DNA]</scope>
    <source>
        <strain evidence="2 3">DSM 24757</strain>
    </source>
</reference>
<dbReference type="STRING" id="336566.ABB30_04390"/>
<evidence type="ECO:0000313" key="2">
    <source>
        <dbReference type="EMBL" id="KRG78381.1"/>
    </source>
</evidence>
<dbReference type="PATRIC" id="fig|336566.3.peg.213"/>
<comment type="caution">
    <text evidence="2">The sequence shown here is derived from an EMBL/GenBank/DDBJ whole genome shotgun (WGS) entry which is preliminary data.</text>
</comment>
<keyword evidence="3" id="KW-1185">Reference proteome</keyword>
<dbReference type="Proteomes" id="UP000050956">
    <property type="component" value="Unassembled WGS sequence"/>
</dbReference>
<evidence type="ECO:0000256" key="1">
    <source>
        <dbReference type="SAM" id="SignalP"/>
    </source>
</evidence>
<organism evidence="2 3">
    <name type="scientific">Stenotrophomonas ginsengisoli</name>
    <dbReference type="NCBI Taxonomy" id="336566"/>
    <lineage>
        <taxon>Bacteria</taxon>
        <taxon>Pseudomonadati</taxon>
        <taxon>Pseudomonadota</taxon>
        <taxon>Gammaproteobacteria</taxon>
        <taxon>Lysobacterales</taxon>
        <taxon>Lysobacteraceae</taxon>
        <taxon>Stenotrophomonas</taxon>
    </lineage>
</organism>
<gene>
    <name evidence="2" type="ORF">ABB30_04390</name>
</gene>
<feature type="signal peptide" evidence="1">
    <location>
        <begin position="1"/>
        <end position="20"/>
    </location>
</feature>
<sequence>MLLTVLPALPALACSVNMGAGWPAATGNYGEGAANLLGGVHEQGIAWLSLPRRGEESQLVLAPDADGQWWVSRARADRRIYHTSNNYNHFGVELRLDQEPKIERAPIPSELALRLVDRWQRALDGAGLAAQAPLMEDEDVLSIQIAGQRVSGRAPSCGALPRLLGQRALLEELAGSKEKKHEKRYEAISEALDKYDERVAKGKV</sequence>
<feature type="chain" id="PRO_5006395318" evidence="1">
    <location>
        <begin position="21"/>
        <end position="204"/>
    </location>
</feature>
<protein>
    <submittedName>
        <fullName evidence="2">Uncharacterized protein</fullName>
    </submittedName>
</protein>